<dbReference type="Pfam" id="PF05649">
    <property type="entry name" value="Peptidase_M13_N"/>
    <property type="match status" value="1"/>
</dbReference>
<dbReference type="Gene3D" id="1.10.1380.10">
    <property type="entry name" value="Neutral endopeptidase , domain2"/>
    <property type="match status" value="1"/>
</dbReference>
<evidence type="ECO:0000256" key="8">
    <source>
        <dbReference type="SAM" id="MobiDB-lite"/>
    </source>
</evidence>
<keyword evidence="12" id="KW-1185">Reference proteome</keyword>
<comment type="caution">
    <text evidence="11">The sequence shown here is derived from an EMBL/GenBank/DDBJ whole genome shotgun (WGS) entry which is preliminary data.</text>
</comment>
<evidence type="ECO:0000259" key="9">
    <source>
        <dbReference type="Pfam" id="PF01431"/>
    </source>
</evidence>
<keyword evidence="4" id="KW-0479">Metal-binding</keyword>
<feature type="domain" description="Peptidase M13 C-terminal" evidence="9">
    <location>
        <begin position="647"/>
        <end position="817"/>
    </location>
</feature>
<accession>A0ABR1D119</accession>
<gene>
    <name evidence="11" type="primary">Necator_chrIII.g11855</name>
    <name evidence="11" type="ORF">RB195_011089</name>
</gene>
<dbReference type="CDD" id="cd08662">
    <property type="entry name" value="M13"/>
    <property type="match status" value="1"/>
</dbReference>
<keyword evidence="3" id="KW-0645">Protease</keyword>
<evidence type="ECO:0000313" key="12">
    <source>
        <dbReference type="Proteomes" id="UP001303046"/>
    </source>
</evidence>
<dbReference type="Gene3D" id="3.40.390.10">
    <property type="entry name" value="Collagenase (Catalytic Domain)"/>
    <property type="match status" value="1"/>
</dbReference>
<evidence type="ECO:0000313" key="11">
    <source>
        <dbReference type="EMBL" id="KAK6744170.1"/>
    </source>
</evidence>
<dbReference type="PRINTS" id="PR00786">
    <property type="entry name" value="NEPRILYSIN"/>
</dbReference>
<dbReference type="InterPro" id="IPR000718">
    <property type="entry name" value="Peptidase_M13"/>
</dbReference>
<dbReference type="PROSITE" id="PS51885">
    <property type="entry name" value="NEPRILYSIN"/>
    <property type="match status" value="1"/>
</dbReference>
<evidence type="ECO:0000256" key="3">
    <source>
        <dbReference type="ARBA" id="ARBA00022670"/>
    </source>
</evidence>
<dbReference type="Pfam" id="PF01431">
    <property type="entry name" value="Peptidase_M13"/>
    <property type="match status" value="1"/>
</dbReference>
<feature type="region of interest" description="Disordered" evidence="8">
    <location>
        <begin position="817"/>
        <end position="838"/>
    </location>
</feature>
<dbReference type="InterPro" id="IPR018497">
    <property type="entry name" value="Peptidase_M13_C"/>
</dbReference>
<proteinExistence type="inferred from homology"/>
<organism evidence="11 12">
    <name type="scientific">Necator americanus</name>
    <name type="common">Human hookworm</name>
    <dbReference type="NCBI Taxonomy" id="51031"/>
    <lineage>
        <taxon>Eukaryota</taxon>
        <taxon>Metazoa</taxon>
        <taxon>Ecdysozoa</taxon>
        <taxon>Nematoda</taxon>
        <taxon>Chromadorea</taxon>
        <taxon>Rhabditida</taxon>
        <taxon>Rhabditina</taxon>
        <taxon>Rhabditomorpha</taxon>
        <taxon>Strongyloidea</taxon>
        <taxon>Ancylostomatidae</taxon>
        <taxon>Bunostominae</taxon>
        <taxon>Necator</taxon>
    </lineage>
</organism>
<evidence type="ECO:0000256" key="2">
    <source>
        <dbReference type="ARBA" id="ARBA00007357"/>
    </source>
</evidence>
<evidence type="ECO:0000256" key="6">
    <source>
        <dbReference type="ARBA" id="ARBA00022833"/>
    </source>
</evidence>
<dbReference type="InterPro" id="IPR042089">
    <property type="entry name" value="Peptidase_M13_dom_2"/>
</dbReference>
<dbReference type="PANTHER" id="PTHR11733:SF240">
    <property type="entry name" value="GH14155P-RELATED"/>
    <property type="match status" value="1"/>
</dbReference>
<evidence type="ECO:0000256" key="1">
    <source>
        <dbReference type="ARBA" id="ARBA00001947"/>
    </source>
</evidence>
<dbReference type="Proteomes" id="UP001303046">
    <property type="component" value="Unassembled WGS sequence"/>
</dbReference>
<dbReference type="PANTHER" id="PTHR11733">
    <property type="entry name" value="ZINC METALLOPROTEASE FAMILY M13 NEPRILYSIN-RELATED"/>
    <property type="match status" value="1"/>
</dbReference>
<comment type="cofactor">
    <cofactor evidence="1">
        <name>Zn(2+)</name>
        <dbReference type="ChEBI" id="CHEBI:29105"/>
    </cofactor>
</comment>
<name>A0ABR1D119_NECAM</name>
<evidence type="ECO:0000259" key="10">
    <source>
        <dbReference type="Pfam" id="PF05649"/>
    </source>
</evidence>
<dbReference type="EMBL" id="JAVFWL010000003">
    <property type="protein sequence ID" value="KAK6744170.1"/>
    <property type="molecule type" value="Genomic_DNA"/>
</dbReference>
<evidence type="ECO:0000256" key="7">
    <source>
        <dbReference type="ARBA" id="ARBA00023049"/>
    </source>
</evidence>
<evidence type="ECO:0008006" key="13">
    <source>
        <dbReference type="Google" id="ProtNLM"/>
    </source>
</evidence>
<feature type="domain" description="Peptidase M13 N-terminal" evidence="10">
    <location>
        <begin position="170"/>
        <end position="584"/>
    </location>
</feature>
<keyword evidence="7" id="KW-0482">Metalloprotease</keyword>
<feature type="region of interest" description="Disordered" evidence="8">
    <location>
        <begin position="53"/>
        <end position="75"/>
    </location>
</feature>
<protein>
    <recommendedName>
        <fullName evidence="13">Peptidase family M13</fullName>
    </recommendedName>
</protein>
<dbReference type="SUPFAM" id="SSF55486">
    <property type="entry name" value="Metalloproteases ('zincins'), catalytic domain"/>
    <property type="match status" value="1"/>
</dbReference>
<evidence type="ECO:0000256" key="5">
    <source>
        <dbReference type="ARBA" id="ARBA00022801"/>
    </source>
</evidence>
<dbReference type="InterPro" id="IPR024079">
    <property type="entry name" value="MetalloPept_cat_dom_sf"/>
</dbReference>
<evidence type="ECO:0000256" key="4">
    <source>
        <dbReference type="ARBA" id="ARBA00022723"/>
    </source>
</evidence>
<dbReference type="InterPro" id="IPR008753">
    <property type="entry name" value="Peptidase_M13_N"/>
</dbReference>
<sequence length="838" mass="94863">MWKPEGEHNFSPKDSCPMCSRNRSLDVKETSDHFLTGDGSSPHVTRQGKGFFDEMTREPTSPKTADVHSDQEQRNGVTLPEMRKKCGLADSFHITTAKLCIVKESMQILLKTKKTKRRIIACSLSFTVYGVVFTPYDDPCDNDTVLVGNTTGYKAIADQMNGIINFSIDPCADFYGFMCGKLVQNTSTPDFLRLLKVKNEEPEEIILSELKSGGKSGSKAIDQAKNLYKNCVKSLNDKKGTSGKQVMAAILSYGEFPTISKSQNTSIGDFDLTKLLVHFNRNRTVTPFLVPTVGLNKFNTSENIIKFDPRAKIHYLIGTKATNITASSSSNKLLRSFYSKIISLINGDIKGGTLNSSIVESDITDVLKFESKAESIFSSLSEIHQDPSSAKKAQLHRLSKVDKELKMMSWKTYLLLITPTELHKYIKADPVISVPSLDHIKRLNKLVLETKKRTLTNYVMLQHIKSLISMLQKKYNDAIDDFLTKSGQQKPTTEERCVALVRQKMPQVVGAVYVREVSEESVHTVRKNTGMASNGYEIKVAVDEIVAGIVEEFKRTLMNNIWMNNETKKAVLLKVDRMDRMVAYSDVLLDNKKLDDIHEHLLLAKPPPFLDMVDKMDNALSQDEFKSLLRNASRLNVYADMSSFDIYYDPSLNKLVVPTAVLQPPLFGRSFPRAYNYGTIGYMVAREMLHGFYNRGLNFDEEGNYVNWLSNETVTDLNTRTSCLAERLGRGGTGDWNRTLYEKVAASEGLRLALKAYSTYTRLNGMEPRLTELEEFTNDQMFFMGFMSVFCEENGMDKARLLLHKFNLDRHRNCRKQLKQPTKQKDAHCEEQNTTIEE</sequence>
<keyword evidence="5" id="KW-0378">Hydrolase</keyword>
<reference evidence="11 12" key="1">
    <citation type="submission" date="2023-08" db="EMBL/GenBank/DDBJ databases">
        <title>A Necator americanus chromosomal reference genome.</title>
        <authorList>
            <person name="Ilik V."/>
            <person name="Petrzelkova K.J."/>
            <person name="Pardy F."/>
            <person name="Fuh T."/>
            <person name="Niatou-Singa F.S."/>
            <person name="Gouil Q."/>
            <person name="Baker L."/>
            <person name="Ritchie M.E."/>
            <person name="Jex A.R."/>
            <person name="Gazzola D."/>
            <person name="Li H."/>
            <person name="Toshio Fujiwara R."/>
            <person name="Zhan B."/>
            <person name="Aroian R.V."/>
            <person name="Pafco B."/>
            <person name="Schwarz E.M."/>
        </authorList>
    </citation>
    <scope>NUCLEOTIDE SEQUENCE [LARGE SCALE GENOMIC DNA]</scope>
    <source>
        <strain evidence="11 12">Aroian</strain>
        <tissue evidence="11">Whole animal</tissue>
    </source>
</reference>
<keyword evidence="6" id="KW-0862">Zinc</keyword>
<comment type="similarity">
    <text evidence="2">Belongs to the peptidase M13 family.</text>
</comment>